<evidence type="ECO:0000259" key="2">
    <source>
        <dbReference type="Pfam" id="PF12802"/>
    </source>
</evidence>
<dbReference type="Proteomes" id="UP000066480">
    <property type="component" value="Chromosome"/>
</dbReference>
<dbReference type="AlphaFoldDB" id="A0A0K1JE89"/>
<dbReference type="Pfam" id="PF00480">
    <property type="entry name" value="ROK"/>
    <property type="match status" value="1"/>
</dbReference>
<dbReference type="SUPFAM" id="SSF46785">
    <property type="entry name" value="Winged helix' DNA-binding domain"/>
    <property type="match status" value="1"/>
</dbReference>
<dbReference type="Pfam" id="PF12802">
    <property type="entry name" value="MarR_2"/>
    <property type="match status" value="1"/>
</dbReference>
<dbReference type="PATRIC" id="fig|571913.6.peg.390"/>
<gene>
    <name evidence="3" type="ORF">VV02_01905</name>
</gene>
<comment type="similarity">
    <text evidence="1">Belongs to the ROK (NagC/XylR) family.</text>
</comment>
<accession>A0A0K1JE89</accession>
<organism evidence="3 4">
    <name type="scientific">Luteipulveratus mongoliensis</name>
    <dbReference type="NCBI Taxonomy" id="571913"/>
    <lineage>
        <taxon>Bacteria</taxon>
        <taxon>Bacillati</taxon>
        <taxon>Actinomycetota</taxon>
        <taxon>Actinomycetes</taxon>
        <taxon>Micrococcales</taxon>
        <taxon>Dermacoccaceae</taxon>
        <taxon>Luteipulveratus</taxon>
    </lineage>
</organism>
<dbReference type="GO" id="GO:0003700">
    <property type="term" value="F:DNA-binding transcription factor activity"/>
    <property type="evidence" value="ECO:0007669"/>
    <property type="project" value="InterPro"/>
</dbReference>
<name>A0A0K1JE89_9MICO</name>
<dbReference type="Gene3D" id="1.10.10.10">
    <property type="entry name" value="Winged helix-like DNA-binding domain superfamily/Winged helix DNA-binding domain"/>
    <property type="match status" value="1"/>
</dbReference>
<dbReference type="InterPro" id="IPR000835">
    <property type="entry name" value="HTH_MarR-typ"/>
</dbReference>
<evidence type="ECO:0000256" key="1">
    <source>
        <dbReference type="ARBA" id="ARBA00006479"/>
    </source>
</evidence>
<dbReference type="PANTHER" id="PTHR18964:SF149">
    <property type="entry name" value="BIFUNCTIONAL UDP-N-ACETYLGLUCOSAMINE 2-EPIMERASE_N-ACETYLMANNOSAMINE KINASE"/>
    <property type="match status" value="1"/>
</dbReference>
<reference evidence="3 4" key="1">
    <citation type="submission" date="2015-03" db="EMBL/GenBank/DDBJ databases">
        <title>Luteipulveratus halotolerans sp. nov., a novel actinobacterium (Dermacoccaceae) from Sarawak, Malaysia.</title>
        <authorList>
            <person name="Juboi H."/>
            <person name="Basik A."/>
            <person name="Shamsul S.S."/>
            <person name="Arnold P."/>
            <person name="Schmitt E.K."/>
            <person name="Sanglier J.-J."/>
            <person name="Yeo T."/>
        </authorList>
    </citation>
    <scope>NUCLEOTIDE SEQUENCE [LARGE SCALE GENOMIC DNA]</scope>
    <source>
        <strain evidence="3 4">MN07-A0370</strain>
    </source>
</reference>
<proteinExistence type="inferred from homology"/>
<keyword evidence="4" id="KW-1185">Reference proteome</keyword>
<dbReference type="RefSeq" id="WP_052589467.1">
    <property type="nucleotide sequence ID" value="NZ_CP011112.1"/>
</dbReference>
<feature type="domain" description="HTH marR-type" evidence="2">
    <location>
        <begin position="16"/>
        <end position="67"/>
    </location>
</feature>
<dbReference type="OrthoDB" id="3523179at2"/>
<protein>
    <submittedName>
        <fullName evidence="3">ROK family transcriptional regulator</fullName>
    </submittedName>
</protein>
<dbReference type="KEGG" id="lmoi:VV02_01905"/>
<dbReference type="EMBL" id="CP011112">
    <property type="protein sequence ID" value="AKU14908.1"/>
    <property type="molecule type" value="Genomic_DNA"/>
</dbReference>
<dbReference type="CDD" id="cd23763">
    <property type="entry name" value="ASKHA_ATPase_ROK"/>
    <property type="match status" value="1"/>
</dbReference>
<evidence type="ECO:0000313" key="3">
    <source>
        <dbReference type="EMBL" id="AKU14908.1"/>
    </source>
</evidence>
<dbReference type="InterPro" id="IPR036390">
    <property type="entry name" value="WH_DNA-bd_sf"/>
</dbReference>
<evidence type="ECO:0000313" key="4">
    <source>
        <dbReference type="Proteomes" id="UP000066480"/>
    </source>
</evidence>
<dbReference type="InterPro" id="IPR036388">
    <property type="entry name" value="WH-like_DNA-bd_sf"/>
</dbReference>
<dbReference type="InterPro" id="IPR000600">
    <property type="entry name" value="ROK"/>
</dbReference>
<dbReference type="PANTHER" id="PTHR18964">
    <property type="entry name" value="ROK (REPRESSOR, ORF, KINASE) FAMILY"/>
    <property type="match status" value="1"/>
</dbReference>
<dbReference type="InterPro" id="IPR043129">
    <property type="entry name" value="ATPase_NBD"/>
</dbReference>
<dbReference type="Gene3D" id="3.30.420.40">
    <property type="match status" value="2"/>
</dbReference>
<sequence>MAQSATSVIRETNERMALDLLLTQGPISKTRLGELAGVSKVTAGQMLARLERRGLVEVVGTQPGGRRGPNAELFALVPSSGYVAALHIGPDVITGSAADITGTELARFSVDPHESSDPVAAVRQATAQAAERAGFSMSQLSCLSIGTPGMVDSRTGDVRFGFDLPDWHNGVLTDIRQNFGRPVLIENDVNLAGLAERKAAAAHGVRCFVLAWIDRGLGMAVVIDGKVLRGADGCSGEIGYLPVPGAPLPSRSKDPRRTSFQSLVGAEAVRKLAREHRMRGGAGECIRKAIEGHPQGDAFLDELAHRLALGLAGVYLVLDPELCVLSGEIGNAGGKELARRVEAAIEEMCPNRPRVVPSELSEDAVLLGALEKGLEVARDEVFAGH</sequence>
<dbReference type="SUPFAM" id="SSF53067">
    <property type="entry name" value="Actin-like ATPase domain"/>
    <property type="match status" value="1"/>
</dbReference>